<evidence type="ECO:0000256" key="6">
    <source>
        <dbReference type="ARBA" id="ARBA00023274"/>
    </source>
</evidence>
<evidence type="ECO:0000256" key="3">
    <source>
        <dbReference type="ARBA" id="ARBA00022946"/>
    </source>
</evidence>
<evidence type="ECO:0000256" key="7">
    <source>
        <dbReference type="ARBA" id="ARBA00035192"/>
    </source>
</evidence>
<evidence type="ECO:0000256" key="8">
    <source>
        <dbReference type="ARBA" id="ARBA00083752"/>
    </source>
</evidence>
<dbReference type="EnsemblMetazoa" id="SMAR009311-RA">
    <property type="protein sequence ID" value="SMAR009311-PA"/>
    <property type="gene ID" value="SMAR009311"/>
</dbReference>
<dbReference type="InterPro" id="IPR039145">
    <property type="entry name" value="Ribosomal_mL40_metazoa/plant"/>
</dbReference>
<dbReference type="Gene3D" id="6.10.250.3440">
    <property type="match status" value="1"/>
</dbReference>
<proteinExistence type="inferred from homology"/>
<dbReference type="PANTHER" id="PTHR13359:SF2">
    <property type="entry name" value="LARGE RIBOSOMAL SUBUNIT PROTEIN ML40"/>
    <property type="match status" value="1"/>
</dbReference>
<evidence type="ECO:0000313" key="10">
    <source>
        <dbReference type="Proteomes" id="UP000014500"/>
    </source>
</evidence>
<dbReference type="AlphaFoldDB" id="T1J6N9"/>
<dbReference type="eggNOG" id="KOG4778">
    <property type="taxonomic scope" value="Eukaryota"/>
</dbReference>
<dbReference type="Proteomes" id="UP000014500">
    <property type="component" value="Unassembled WGS sequence"/>
</dbReference>
<evidence type="ECO:0000256" key="1">
    <source>
        <dbReference type="ARBA" id="ARBA00004173"/>
    </source>
</evidence>
<reference evidence="10" key="1">
    <citation type="submission" date="2011-05" db="EMBL/GenBank/DDBJ databases">
        <authorList>
            <person name="Richards S.R."/>
            <person name="Qu J."/>
            <person name="Jiang H."/>
            <person name="Jhangiani S.N."/>
            <person name="Agravi P."/>
            <person name="Goodspeed R."/>
            <person name="Gross S."/>
            <person name="Mandapat C."/>
            <person name="Jackson L."/>
            <person name="Mathew T."/>
            <person name="Pu L."/>
            <person name="Thornton R."/>
            <person name="Saada N."/>
            <person name="Wilczek-Boney K.B."/>
            <person name="Lee S."/>
            <person name="Kovar C."/>
            <person name="Wu Y."/>
            <person name="Scherer S.E."/>
            <person name="Worley K.C."/>
            <person name="Muzny D.M."/>
            <person name="Gibbs R."/>
        </authorList>
    </citation>
    <scope>NUCLEOTIDE SEQUENCE</scope>
    <source>
        <strain evidence="10">Brora</strain>
    </source>
</reference>
<dbReference type="PANTHER" id="PTHR13359">
    <property type="entry name" value="39S RIBOSOMAL PROTEIN L40, MITOCHONDRIAL"/>
    <property type="match status" value="1"/>
</dbReference>
<evidence type="ECO:0000256" key="4">
    <source>
        <dbReference type="ARBA" id="ARBA00022980"/>
    </source>
</evidence>
<sequence>MLRLKFLPQILIKQNIKWCCDKQIHTQNPLYFQATQILSAEPMKKKKRVDPMLLKKREERRVKKIEKQIKILSRHEKQPKPVEELELDRKLIEEKEVRARVVPPLLDEEVKRRITLKREWSDYKRNQFLAEFKCAKRLIATTDRALKQLRSESEDLYQEAIQLDPFLLPFSVEGPVETPPIANYDPADGCYIDQTRVWTKRSVLPTMAYRNKKNK</sequence>
<evidence type="ECO:0000313" key="9">
    <source>
        <dbReference type="EnsemblMetazoa" id="SMAR009311-PA"/>
    </source>
</evidence>
<dbReference type="HOGENOM" id="CLU_087493_1_0_1"/>
<dbReference type="InterPro" id="IPR019192">
    <property type="entry name" value="Ribosomal_mL40"/>
</dbReference>
<dbReference type="PhylomeDB" id="T1J6N9"/>
<accession>T1J6N9</accession>
<organism evidence="9 10">
    <name type="scientific">Strigamia maritima</name>
    <name type="common">European centipede</name>
    <name type="synonym">Geophilus maritimus</name>
    <dbReference type="NCBI Taxonomy" id="126957"/>
    <lineage>
        <taxon>Eukaryota</taxon>
        <taxon>Metazoa</taxon>
        <taxon>Ecdysozoa</taxon>
        <taxon>Arthropoda</taxon>
        <taxon>Myriapoda</taxon>
        <taxon>Chilopoda</taxon>
        <taxon>Pleurostigmophora</taxon>
        <taxon>Geophilomorpha</taxon>
        <taxon>Linotaeniidae</taxon>
        <taxon>Strigamia</taxon>
    </lineage>
</organism>
<evidence type="ECO:0000256" key="5">
    <source>
        <dbReference type="ARBA" id="ARBA00023128"/>
    </source>
</evidence>
<keyword evidence="10" id="KW-1185">Reference proteome</keyword>
<dbReference type="EMBL" id="JH431880">
    <property type="status" value="NOT_ANNOTATED_CDS"/>
    <property type="molecule type" value="Genomic_DNA"/>
</dbReference>
<dbReference type="GO" id="GO:0005762">
    <property type="term" value="C:mitochondrial large ribosomal subunit"/>
    <property type="evidence" value="ECO:0007669"/>
    <property type="project" value="InterPro"/>
</dbReference>
<reference evidence="9" key="2">
    <citation type="submission" date="2015-02" db="UniProtKB">
        <authorList>
            <consortium name="EnsemblMetazoa"/>
        </authorList>
    </citation>
    <scope>IDENTIFICATION</scope>
</reference>
<dbReference type="FunFam" id="6.10.250.3440:FF:000001">
    <property type="entry name" value="Mitochondrial ribosomal protein L40"/>
    <property type="match status" value="1"/>
</dbReference>
<dbReference type="STRING" id="126957.T1J6N9"/>
<dbReference type="OMA" id="KEWARYK"/>
<keyword evidence="3" id="KW-0809">Transit peptide</keyword>
<name>T1J6N9_STRMM</name>
<dbReference type="Pfam" id="PF09812">
    <property type="entry name" value="MRP-L28"/>
    <property type="match status" value="1"/>
</dbReference>
<comment type="subcellular location">
    <subcellularLocation>
        <location evidence="1">Mitochondrion</location>
    </subcellularLocation>
</comment>
<protein>
    <recommendedName>
        <fullName evidence="7">Large ribosomal subunit protein mL40</fullName>
    </recommendedName>
    <alternativeName>
        <fullName evidence="8">39S ribosomal protein L40, mitochondrial</fullName>
    </alternativeName>
</protein>
<evidence type="ECO:0000256" key="2">
    <source>
        <dbReference type="ARBA" id="ARBA00009360"/>
    </source>
</evidence>
<comment type="similarity">
    <text evidence="2">Belongs to the mitochondrion-specific ribosomal protein mL40 family.</text>
</comment>
<keyword evidence="6" id="KW-0687">Ribonucleoprotein</keyword>
<keyword evidence="4" id="KW-0689">Ribosomal protein</keyword>
<keyword evidence="5" id="KW-0496">Mitochondrion</keyword>